<dbReference type="Gene3D" id="3.30.200.20">
    <property type="entry name" value="Phosphorylase Kinase, domain 1"/>
    <property type="match status" value="1"/>
</dbReference>
<dbReference type="InterPro" id="IPR011009">
    <property type="entry name" value="Kinase-like_dom_sf"/>
</dbReference>
<dbReference type="SUPFAM" id="SSF56112">
    <property type="entry name" value="Protein kinase-like (PK-like)"/>
    <property type="match status" value="1"/>
</dbReference>
<evidence type="ECO:0000313" key="1">
    <source>
        <dbReference type="EMBL" id="OIQ88217.1"/>
    </source>
</evidence>
<evidence type="ECO:0008006" key="2">
    <source>
        <dbReference type="Google" id="ProtNLM"/>
    </source>
</evidence>
<proteinExistence type="predicted"/>
<organism evidence="1">
    <name type="scientific">mine drainage metagenome</name>
    <dbReference type="NCBI Taxonomy" id="410659"/>
    <lineage>
        <taxon>unclassified sequences</taxon>
        <taxon>metagenomes</taxon>
        <taxon>ecological metagenomes</taxon>
    </lineage>
</organism>
<sequence length="347" mass="37128">MTPSSPSAEPLLAEEAAARLCPEAVAGLYPGGGGGNSRLYRVEGQSGGRYALKHYPRFAHDRRDRLDTEWRALSFLAEAGEEAVPRPLARAAAAGFALYSWIEGGPVGPAGEADLAEAAAFAGRLHALTRHPAAAALPLASEACLAPAAVLDQVDRRLERLEQAAAPQPALAALLADELRPWRARVGAWLTAAAAAAGIDPARPLAETARTLSPSDFGFHNALRRPGGGLVFLDFEYFGWDDPVKLLADFILHPGMGLPPAQAERFLALAVPHYGGDAALARRLRISLPLYTLRWSLIVLNEFLPERWQGRAFAGLTAERGAILDRQAAKARALLARLPSLLMDEPR</sequence>
<gene>
    <name evidence="1" type="ORF">GALL_299090</name>
</gene>
<accession>A0A1J5QWY5</accession>
<dbReference type="EMBL" id="MLJW01000382">
    <property type="protein sequence ID" value="OIQ88217.1"/>
    <property type="molecule type" value="Genomic_DNA"/>
</dbReference>
<protein>
    <recommendedName>
        <fullName evidence="2">Phosphotransferase enzyme family protein</fullName>
    </recommendedName>
</protein>
<comment type="caution">
    <text evidence="1">The sequence shown here is derived from an EMBL/GenBank/DDBJ whole genome shotgun (WGS) entry which is preliminary data.</text>
</comment>
<dbReference type="AlphaFoldDB" id="A0A1J5QWY5"/>
<reference evidence="1" key="1">
    <citation type="submission" date="2016-10" db="EMBL/GenBank/DDBJ databases">
        <title>Sequence of Gallionella enrichment culture.</title>
        <authorList>
            <person name="Poehlein A."/>
            <person name="Muehling M."/>
            <person name="Daniel R."/>
        </authorList>
    </citation>
    <scope>NUCLEOTIDE SEQUENCE</scope>
</reference>
<name>A0A1J5QWY5_9ZZZZ</name>